<evidence type="ECO:0000256" key="1">
    <source>
        <dbReference type="SAM" id="MobiDB-lite"/>
    </source>
</evidence>
<evidence type="ECO:0000313" key="2">
    <source>
        <dbReference type="EMBL" id="KAJ1091540.1"/>
    </source>
</evidence>
<feature type="region of interest" description="Disordered" evidence="1">
    <location>
        <begin position="284"/>
        <end position="316"/>
    </location>
</feature>
<comment type="caution">
    <text evidence="2">The sequence shown here is derived from an EMBL/GenBank/DDBJ whole genome shotgun (WGS) entry which is preliminary data.</text>
</comment>
<feature type="compositionally biased region" description="Low complexity" evidence="1">
    <location>
        <begin position="287"/>
        <end position="297"/>
    </location>
</feature>
<dbReference type="AlphaFoldDB" id="A0AAV7LM08"/>
<dbReference type="Proteomes" id="UP001066276">
    <property type="component" value="Chromosome 11"/>
</dbReference>
<proteinExistence type="predicted"/>
<feature type="compositionally biased region" description="Low complexity" evidence="1">
    <location>
        <begin position="160"/>
        <end position="171"/>
    </location>
</feature>
<evidence type="ECO:0000313" key="3">
    <source>
        <dbReference type="Proteomes" id="UP001066276"/>
    </source>
</evidence>
<reference evidence="2" key="1">
    <citation type="journal article" date="2022" name="bioRxiv">
        <title>Sequencing and chromosome-scale assembly of the giantPleurodeles waltlgenome.</title>
        <authorList>
            <person name="Brown T."/>
            <person name="Elewa A."/>
            <person name="Iarovenko S."/>
            <person name="Subramanian E."/>
            <person name="Araus A.J."/>
            <person name="Petzold A."/>
            <person name="Susuki M."/>
            <person name="Suzuki K.-i.T."/>
            <person name="Hayashi T."/>
            <person name="Toyoda A."/>
            <person name="Oliveira C."/>
            <person name="Osipova E."/>
            <person name="Leigh N.D."/>
            <person name="Simon A."/>
            <person name="Yun M.H."/>
        </authorList>
    </citation>
    <scope>NUCLEOTIDE SEQUENCE</scope>
    <source>
        <strain evidence="2">20211129_DDA</strain>
        <tissue evidence="2">Liver</tissue>
    </source>
</reference>
<organism evidence="2 3">
    <name type="scientific">Pleurodeles waltl</name>
    <name type="common">Iberian ribbed newt</name>
    <dbReference type="NCBI Taxonomy" id="8319"/>
    <lineage>
        <taxon>Eukaryota</taxon>
        <taxon>Metazoa</taxon>
        <taxon>Chordata</taxon>
        <taxon>Craniata</taxon>
        <taxon>Vertebrata</taxon>
        <taxon>Euteleostomi</taxon>
        <taxon>Amphibia</taxon>
        <taxon>Batrachia</taxon>
        <taxon>Caudata</taxon>
        <taxon>Salamandroidea</taxon>
        <taxon>Salamandridae</taxon>
        <taxon>Pleurodelinae</taxon>
        <taxon>Pleurodeles</taxon>
    </lineage>
</organism>
<sequence length="802" mass="88486">MDIHTLKEQFWQIKRQILDFYDDYVVTYTRNRARGLFSSMHISLLPEPDILFICKVEEVTEQLMETTARQFENLKKENDHQLWLKEQYATSCASPKTAIEHIVPSIIDSQKAAPVINISASFSDSLSACSSPENIPVQFTEYLTSLRELTPLDSKDGSESSEGSVSPPLSVQINPKEEESSDADSNSCTLRNQDMTLLEINGKLCNSVEESESSDDSGSCLAVHKPADSAVQMAHTPEFSDCGDTPALSNNIIEFSDNKETVPVSSELMEFSNHEEIPAITKNVMDSSESSKISSVSKQTVENLDKEESQQSETKQPVIRNESLLLELDTVAASTTDPDLLIPVNVYPVSSSTISEEQISELPVSDLDVKSATPTSPAVSLKLKTPENQQSETEAQVLKDVIFPTKTKDLNLNLVFEDLMISTVLSVLLQETLINSKARAENVDTNVKAISEETPVPFLSKEQPFSVNRVEDQLPVGETPCKETISDTTNTPQNTCNEEIPVLSEDHPKELVCGTSTFSDVNQVSKDLKTLVAPEFDTPKSSKTKENSDFFMFTLRTPVTHVSQVSMLCKPQTTINVNTAAETDKSCLSEGVTDLTVTNTPISSSKVESIEQETNVIKITAHNAISDLLAPESTSPETHSMHSSRITRTIKRKDIRAHMGISTCFAHWKIHLWQDCKLINQGRGRVASHRLGGEHAAVHRLKAPKCTEDVEESMIRWRGRCGPATHNEEVTLGNKERTTKCTPWRLAEDIAGRFRPGLAEGTLQGAGWDARGRDGVCGPLAVLVQARHPWQGSNAGQQGQRC</sequence>
<accession>A0AAV7LM08</accession>
<dbReference type="EMBL" id="JANPWB010000015">
    <property type="protein sequence ID" value="KAJ1091540.1"/>
    <property type="molecule type" value="Genomic_DNA"/>
</dbReference>
<keyword evidence="3" id="KW-1185">Reference proteome</keyword>
<gene>
    <name evidence="2" type="ORF">NDU88_004660</name>
</gene>
<feature type="region of interest" description="Disordered" evidence="1">
    <location>
        <begin position="151"/>
        <end position="188"/>
    </location>
</feature>
<name>A0AAV7LM08_PLEWA</name>
<feature type="region of interest" description="Disordered" evidence="1">
    <location>
        <begin position="368"/>
        <end position="387"/>
    </location>
</feature>
<protein>
    <submittedName>
        <fullName evidence="2">Uncharacterized protein</fullName>
    </submittedName>
</protein>